<feature type="chain" id="PRO_5046784764" evidence="2">
    <location>
        <begin position="23"/>
        <end position="81"/>
    </location>
</feature>
<reference evidence="3 4" key="1">
    <citation type="submission" date="2023-07" db="EMBL/GenBank/DDBJ databases">
        <title>Genomic Encyclopedia of Type Strains, Phase IV (KMG-IV): sequencing the most valuable type-strain genomes for metagenomic binning, comparative biology and taxonomic classification.</title>
        <authorList>
            <person name="Goeker M."/>
        </authorList>
    </citation>
    <scope>NUCLEOTIDE SEQUENCE [LARGE SCALE GENOMIC DNA]</scope>
    <source>
        <strain evidence="3 4">DSM 19013</strain>
    </source>
</reference>
<feature type="region of interest" description="Disordered" evidence="1">
    <location>
        <begin position="28"/>
        <end position="57"/>
    </location>
</feature>
<dbReference type="EMBL" id="JAUSVP010000002">
    <property type="protein sequence ID" value="MDQ0446585.1"/>
    <property type="molecule type" value="Genomic_DNA"/>
</dbReference>
<evidence type="ECO:0000313" key="3">
    <source>
        <dbReference type="EMBL" id="MDQ0446585.1"/>
    </source>
</evidence>
<evidence type="ECO:0000313" key="4">
    <source>
        <dbReference type="Proteomes" id="UP001231124"/>
    </source>
</evidence>
<sequence length="81" mass="9517">MKTLLASAIVAASLASVVPAAAQSIEIGPGGPSIDLRSRAQRERDYRREEYRRDREAEDRYYRRQRYDDERRGAYRRGYDY</sequence>
<comment type="caution">
    <text evidence="3">The sequence shown here is derived from an EMBL/GenBank/DDBJ whole genome shotgun (WGS) entry which is preliminary data.</text>
</comment>
<evidence type="ECO:0000256" key="2">
    <source>
        <dbReference type="SAM" id="SignalP"/>
    </source>
</evidence>
<dbReference type="RefSeq" id="WP_238201057.1">
    <property type="nucleotide sequence ID" value="NZ_BPQE01000002.1"/>
</dbReference>
<organism evidence="3 4">
    <name type="scientific">Methylobacterium aerolatum</name>
    <dbReference type="NCBI Taxonomy" id="418708"/>
    <lineage>
        <taxon>Bacteria</taxon>
        <taxon>Pseudomonadati</taxon>
        <taxon>Pseudomonadota</taxon>
        <taxon>Alphaproteobacteria</taxon>
        <taxon>Hyphomicrobiales</taxon>
        <taxon>Methylobacteriaceae</taxon>
        <taxon>Methylobacterium</taxon>
    </lineage>
</organism>
<accession>A0ABU0HW70</accession>
<dbReference type="Proteomes" id="UP001231124">
    <property type="component" value="Unassembled WGS sequence"/>
</dbReference>
<name>A0ABU0HW70_9HYPH</name>
<proteinExistence type="predicted"/>
<protein>
    <submittedName>
        <fullName evidence="3">Uncharacterized protein</fullName>
    </submittedName>
</protein>
<feature type="compositionally biased region" description="Basic and acidic residues" evidence="1">
    <location>
        <begin position="36"/>
        <end position="57"/>
    </location>
</feature>
<keyword evidence="2" id="KW-0732">Signal</keyword>
<evidence type="ECO:0000256" key="1">
    <source>
        <dbReference type="SAM" id="MobiDB-lite"/>
    </source>
</evidence>
<gene>
    <name evidence="3" type="ORF">QO012_001074</name>
</gene>
<keyword evidence="4" id="KW-1185">Reference proteome</keyword>
<feature type="signal peptide" evidence="2">
    <location>
        <begin position="1"/>
        <end position="22"/>
    </location>
</feature>